<keyword evidence="6" id="KW-0175">Coiled coil</keyword>
<feature type="transmembrane region" description="Helical" evidence="7">
    <location>
        <begin position="118"/>
        <end position="136"/>
    </location>
</feature>
<evidence type="ECO:0000256" key="1">
    <source>
        <dbReference type="ARBA" id="ARBA00000085"/>
    </source>
</evidence>
<feature type="transmembrane region" description="Helical" evidence="7">
    <location>
        <begin position="21"/>
        <end position="37"/>
    </location>
</feature>
<protein>
    <recommendedName>
        <fullName evidence="2">histidine kinase</fullName>
        <ecNumber evidence="2">2.7.13.3</ecNumber>
    </recommendedName>
</protein>
<dbReference type="GO" id="GO:0016020">
    <property type="term" value="C:membrane"/>
    <property type="evidence" value="ECO:0007669"/>
    <property type="project" value="InterPro"/>
</dbReference>
<feature type="transmembrane region" description="Helical" evidence="7">
    <location>
        <begin position="95"/>
        <end position="111"/>
    </location>
</feature>
<organism evidence="10 11">
    <name type="scientific">Paenibacillus odorifer</name>
    <dbReference type="NCBI Taxonomy" id="189426"/>
    <lineage>
        <taxon>Bacteria</taxon>
        <taxon>Bacillati</taxon>
        <taxon>Bacillota</taxon>
        <taxon>Bacilli</taxon>
        <taxon>Bacillales</taxon>
        <taxon>Paenibacillaceae</taxon>
        <taxon>Paenibacillus</taxon>
    </lineage>
</organism>
<gene>
    <name evidence="10" type="ORF">CD191_22185</name>
</gene>
<feature type="transmembrane region" description="Helical" evidence="7">
    <location>
        <begin position="43"/>
        <end position="59"/>
    </location>
</feature>
<evidence type="ECO:0000256" key="4">
    <source>
        <dbReference type="ARBA" id="ARBA00022777"/>
    </source>
</evidence>
<feature type="transmembrane region" description="Helical" evidence="7">
    <location>
        <begin position="142"/>
        <end position="164"/>
    </location>
</feature>
<dbReference type="PANTHER" id="PTHR24421">
    <property type="entry name" value="NITRATE/NITRITE SENSOR PROTEIN NARX-RELATED"/>
    <property type="match status" value="1"/>
</dbReference>
<dbReference type="EMBL" id="CP021965">
    <property type="protein sequence ID" value="AWV35124.1"/>
    <property type="molecule type" value="Genomic_DNA"/>
</dbReference>
<dbReference type="InterPro" id="IPR003594">
    <property type="entry name" value="HATPase_dom"/>
</dbReference>
<proteinExistence type="predicted"/>
<keyword evidence="5" id="KW-0902">Two-component regulatory system</keyword>
<comment type="catalytic activity">
    <reaction evidence="1">
        <text>ATP + protein L-histidine = ADP + protein N-phospho-L-histidine.</text>
        <dbReference type="EC" id="2.7.13.3"/>
    </reaction>
</comment>
<keyword evidence="7" id="KW-0812">Transmembrane</keyword>
<keyword evidence="3" id="KW-0808">Transferase</keyword>
<evidence type="ECO:0000259" key="8">
    <source>
        <dbReference type="Pfam" id="PF02518"/>
    </source>
</evidence>
<reference evidence="10 11" key="1">
    <citation type="submission" date="2017-06" db="EMBL/GenBank/DDBJ databases">
        <title>Complete genome sequence of Paenibacillus odorifer CBA7130.</title>
        <authorList>
            <person name="Nam Y.-D."/>
            <person name="Kang J."/>
            <person name="Chung W.-H."/>
        </authorList>
    </citation>
    <scope>NUCLEOTIDE SEQUENCE [LARGE SCALE GENOMIC DNA]</scope>
    <source>
        <strain evidence="10 11">CBA7130</strain>
    </source>
</reference>
<name>A0AAD0KKZ8_9BACL</name>
<dbReference type="Proteomes" id="UP000249163">
    <property type="component" value="Chromosome"/>
</dbReference>
<dbReference type="RefSeq" id="WP_111505107.1">
    <property type="nucleotide sequence ID" value="NZ_CP021965.1"/>
</dbReference>
<dbReference type="CDD" id="cd16917">
    <property type="entry name" value="HATPase_UhpB-NarQ-NarX-like"/>
    <property type="match status" value="1"/>
</dbReference>
<dbReference type="SUPFAM" id="SSF55874">
    <property type="entry name" value="ATPase domain of HSP90 chaperone/DNA topoisomerase II/histidine kinase"/>
    <property type="match status" value="1"/>
</dbReference>
<dbReference type="GO" id="GO:0046983">
    <property type="term" value="F:protein dimerization activity"/>
    <property type="evidence" value="ECO:0007669"/>
    <property type="project" value="InterPro"/>
</dbReference>
<evidence type="ECO:0000313" key="10">
    <source>
        <dbReference type="EMBL" id="AWV35124.1"/>
    </source>
</evidence>
<evidence type="ECO:0000256" key="5">
    <source>
        <dbReference type="ARBA" id="ARBA00023012"/>
    </source>
</evidence>
<evidence type="ECO:0000256" key="7">
    <source>
        <dbReference type="SAM" id="Phobius"/>
    </source>
</evidence>
<evidence type="ECO:0000259" key="9">
    <source>
        <dbReference type="Pfam" id="PF07730"/>
    </source>
</evidence>
<dbReference type="InterPro" id="IPR050482">
    <property type="entry name" value="Sensor_HK_TwoCompSys"/>
</dbReference>
<keyword evidence="7" id="KW-0472">Membrane</keyword>
<evidence type="ECO:0000256" key="2">
    <source>
        <dbReference type="ARBA" id="ARBA00012438"/>
    </source>
</evidence>
<feature type="domain" description="Histidine kinase/HSP90-like ATPase" evidence="8">
    <location>
        <begin position="307"/>
        <end position="389"/>
    </location>
</feature>
<evidence type="ECO:0000256" key="3">
    <source>
        <dbReference type="ARBA" id="ARBA00022679"/>
    </source>
</evidence>
<dbReference type="Pfam" id="PF02518">
    <property type="entry name" value="HATPase_c"/>
    <property type="match status" value="1"/>
</dbReference>
<dbReference type="InterPro" id="IPR011712">
    <property type="entry name" value="Sig_transdc_His_kin_sub3_dim/P"/>
</dbReference>
<feature type="transmembrane region" description="Helical" evidence="7">
    <location>
        <begin position="71"/>
        <end position="89"/>
    </location>
</feature>
<keyword evidence="4 10" id="KW-0418">Kinase</keyword>
<feature type="domain" description="Signal transduction histidine kinase subgroup 3 dimerisation and phosphoacceptor" evidence="9">
    <location>
        <begin position="195"/>
        <end position="261"/>
    </location>
</feature>
<dbReference type="GO" id="GO:0000155">
    <property type="term" value="F:phosphorelay sensor kinase activity"/>
    <property type="evidence" value="ECO:0007669"/>
    <property type="project" value="InterPro"/>
</dbReference>
<evidence type="ECO:0000256" key="6">
    <source>
        <dbReference type="SAM" id="Coils"/>
    </source>
</evidence>
<evidence type="ECO:0000313" key="11">
    <source>
        <dbReference type="Proteomes" id="UP000249163"/>
    </source>
</evidence>
<dbReference type="InterPro" id="IPR036890">
    <property type="entry name" value="HATPase_C_sf"/>
</dbReference>
<feature type="coiled-coil region" evidence="6">
    <location>
        <begin position="173"/>
        <end position="200"/>
    </location>
</feature>
<dbReference type="PANTHER" id="PTHR24421:SF55">
    <property type="entry name" value="SENSOR HISTIDINE KINASE YDFH"/>
    <property type="match status" value="1"/>
</dbReference>
<dbReference type="EC" id="2.7.13.3" evidence="2"/>
<accession>A0AAD0KKZ8</accession>
<sequence>MKERKAGLLFIDELFASRLPLLIWVSIVYIGTILLQFLKDPQILSSSIFTGLFTVHILLHWNSYRITNKQFWFYFSAQAILIYLCAILMPQGYQAVLMGLLPVLIAQSLGFSFRIKRIVFVALISIILFFDSSLTVGDTDELIVFMPLFVLMLVIVLAYTLLFFQQVRERLRIQNFLHDLKEAHKKVEELTLANERQRMARDLHDTLAQGVAGLIMQLEAADAHMTKGNTERSQEIVRQSMKQARTTLAEARRAIDNLRAKSASEIDFREAVDYETQHFGEATGIVVTMDFKLTRRLSRVMMEHSLHIIKEGLTNIARHARAEKVWITLSDQNERLFIEIRDNGLGFNTDAIGKDAGHYGLLGIQERVRLIGGELKVHSSSAGTSIQVETSFSEGDPT</sequence>
<dbReference type="Pfam" id="PF07730">
    <property type="entry name" value="HisKA_3"/>
    <property type="match status" value="1"/>
</dbReference>
<dbReference type="Gene3D" id="3.30.565.10">
    <property type="entry name" value="Histidine kinase-like ATPase, C-terminal domain"/>
    <property type="match status" value="1"/>
</dbReference>
<keyword evidence="7" id="KW-1133">Transmembrane helix</keyword>
<dbReference type="Gene3D" id="1.20.5.1930">
    <property type="match status" value="1"/>
</dbReference>
<dbReference type="AlphaFoldDB" id="A0AAD0KKZ8"/>